<dbReference type="InParanoid" id="A0A251VJR7"/>
<organism evidence="5 6">
    <name type="scientific">Helianthus annuus</name>
    <name type="common">Common sunflower</name>
    <dbReference type="NCBI Taxonomy" id="4232"/>
    <lineage>
        <taxon>Eukaryota</taxon>
        <taxon>Viridiplantae</taxon>
        <taxon>Streptophyta</taxon>
        <taxon>Embryophyta</taxon>
        <taxon>Tracheophyta</taxon>
        <taxon>Spermatophyta</taxon>
        <taxon>Magnoliopsida</taxon>
        <taxon>eudicotyledons</taxon>
        <taxon>Gunneridae</taxon>
        <taxon>Pentapetalae</taxon>
        <taxon>asterids</taxon>
        <taxon>campanulids</taxon>
        <taxon>Asterales</taxon>
        <taxon>Asteraceae</taxon>
        <taxon>Asteroideae</taxon>
        <taxon>Heliantheae alliance</taxon>
        <taxon>Heliantheae</taxon>
        <taxon>Helianthus</taxon>
    </lineage>
</organism>
<dbReference type="AlphaFoldDB" id="A0A251VJR7"/>
<dbReference type="STRING" id="4232.A0A251VJR7"/>
<dbReference type="GO" id="GO:0022890">
    <property type="term" value="F:inorganic cation transmembrane transporter activity"/>
    <property type="evidence" value="ECO:0000318"/>
    <property type="project" value="GO_Central"/>
</dbReference>
<keyword evidence="3" id="KW-0812">Transmembrane</keyword>
<evidence type="ECO:0000256" key="1">
    <source>
        <dbReference type="ARBA" id="ARBA00004370"/>
    </source>
</evidence>
<sequence>MAMNTSFTIGIIAISMLLHAAYSTIQYRTLLKITEVEFTGPPYEVLVELMLVMVLSLFAGLTVPGNFRSILPDSDENRVVFVPSNKNFMIFNHRGMAFPTEMGLKLN</sequence>
<comment type="subcellular location">
    <subcellularLocation>
        <location evidence="1">Membrane</location>
    </subcellularLocation>
</comment>
<reference evidence="4 6" key="1">
    <citation type="journal article" date="2017" name="Nature">
        <title>The sunflower genome provides insights into oil metabolism, flowering and Asterid evolution.</title>
        <authorList>
            <person name="Badouin H."/>
            <person name="Gouzy J."/>
            <person name="Grassa C.J."/>
            <person name="Murat F."/>
            <person name="Staton S.E."/>
            <person name="Cottret L."/>
            <person name="Lelandais-Briere C."/>
            <person name="Owens G.L."/>
            <person name="Carrere S."/>
            <person name="Mayjonade B."/>
            <person name="Legrand L."/>
            <person name="Gill N."/>
            <person name="Kane N.C."/>
            <person name="Bowers J.E."/>
            <person name="Hubner S."/>
            <person name="Bellec A."/>
            <person name="Berard A."/>
            <person name="Berges H."/>
            <person name="Blanchet N."/>
            <person name="Boniface M.C."/>
            <person name="Brunel D."/>
            <person name="Catrice O."/>
            <person name="Chaidir N."/>
            <person name="Claudel C."/>
            <person name="Donnadieu C."/>
            <person name="Faraut T."/>
            <person name="Fievet G."/>
            <person name="Helmstetter N."/>
            <person name="King M."/>
            <person name="Knapp S.J."/>
            <person name="Lai Z."/>
            <person name="Le Paslier M.C."/>
            <person name="Lippi Y."/>
            <person name="Lorenzon L."/>
            <person name="Mandel J.R."/>
            <person name="Marage G."/>
            <person name="Marchand G."/>
            <person name="Marquand E."/>
            <person name="Bret-Mestries E."/>
            <person name="Morien E."/>
            <person name="Nambeesan S."/>
            <person name="Nguyen T."/>
            <person name="Pegot-Espagnet P."/>
            <person name="Pouilly N."/>
            <person name="Raftis F."/>
            <person name="Sallet E."/>
            <person name="Schiex T."/>
            <person name="Thomas J."/>
            <person name="Vandecasteele C."/>
            <person name="Vares D."/>
            <person name="Vear F."/>
            <person name="Vautrin S."/>
            <person name="Crespi M."/>
            <person name="Mangin B."/>
            <person name="Burke J.M."/>
            <person name="Salse J."/>
            <person name="Munos S."/>
            <person name="Vincourt P."/>
            <person name="Rieseberg L.H."/>
            <person name="Langlade N.B."/>
        </authorList>
    </citation>
    <scope>NUCLEOTIDE SEQUENCE [LARGE SCALE GENOMIC DNA]</scope>
    <source>
        <strain evidence="6">cv. SF193</strain>
        <tissue evidence="4">Leaves</tissue>
    </source>
</reference>
<dbReference type="GO" id="GO:0072546">
    <property type="term" value="C:EMC complex"/>
    <property type="evidence" value="ECO:0000318"/>
    <property type="project" value="GO_Central"/>
</dbReference>
<proteinExistence type="predicted"/>
<keyword evidence="6" id="KW-1185">Reference proteome</keyword>
<protein>
    <submittedName>
        <fullName evidence="4 5">Magnesium transporter</fullName>
    </submittedName>
</protein>
<accession>A0A251VJR7</accession>
<name>A0A251VJR7_HELAN</name>
<keyword evidence="3" id="KW-1133">Transmembrane helix</keyword>
<dbReference type="GO" id="GO:0005886">
    <property type="term" value="C:plasma membrane"/>
    <property type="evidence" value="ECO:0000318"/>
    <property type="project" value="GO_Central"/>
</dbReference>
<dbReference type="EMBL" id="CM007891">
    <property type="protein sequence ID" value="OTG34961.1"/>
    <property type="molecule type" value="Genomic_DNA"/>
</dbReference>
<keyword evidence="2 3" id="KW-0472">Membrane</keyword>
<evidence type="ECO:0000256" key="2">
    <source>
        <dbReference type="ARBA" id="ARBA00023136"/>
    </source>
</evidence>
<dbReference type="GO" id="GO:0005769">
    <property type="term" value="C:early endosome"/>
    <property type="evidence" value="ECO:0000318"/>
    <property type="project" value="GO_Central"/>
</dbReference>
<evidence type="ECO:0000256" key="3">
    <source>
        <dbReference type="SAM" id="Phobius"/>
    </source>
</evidence>
<dbReference type="FunCoup" id="A0A251VJR7">
    <property type="interactions" value="3363"/>
</dbReference>
<dbReference type="EMBL" id="MNCJ02000317">
    <property type="protein sequence ID" value="KAF5819355.1"/>
    <property type="molecule type" value="Genomic_DNA"/>
</dbReference>
<gene>
    <name evidence="5" type="primary">MMGT</name>
    <name evidence="5" type="ORF">HannXRQ_Chr02g0051611</name>
    <name evidence="4" type="ORF">HanXRQr2_Chr02g0076671</name>
</gene>
<dbReference type="OMA" id="VLFHACY"/>
<reference evidence="5" key="2">
    <citation type="submission" date="2017-02" db="EMBL/GenBank/DDBJ databases">
        <title>Sunflower complete genome.</title>
        <authorList>
            <person name="Langlade N."/>
            <person name="Munos S."/>
        </authorList>
    </citation>
    <scope>NUCLEOTIDE SEQUENCE [LARGE SCALE GENOMIC DNA]</scope>
    <source>
        <tissue evidence="5">Leaves</tissue>
    </source>
</reference>
<dbReference type="GO" id="GO:0005794">
    <property type="term" value="C:Golgi apparatus"/>
    <property type="evidence" value="ECO:0000318"/>
    <property type="project" value="GO_Central"/>
</dbReference>
<evidence type="ECO:0000313" key="4">
    <source>
        <dbReference type="EMBL" id="KAF5819355.1"/>
    </source>
</evidence>
<reference evidence="4" key="3">
    <citation type="submission" date="2020-06" db="EMBL/GenBank/DDBJ databases">
        <title>Helianthus annuus Genome sequencing and assembly Release 2.</title>
        <authorList>
            <person name="Gouzy J."/>
            <person name="Langlade N."/>
            <person name="Munos S."/>
        </authorList>
    </citation>
    <scope>NUCLEOTIDE SEQUENCE</scope>
    <source>
        <tissue evidence="4">Leaves</tissue>
    </source>
</reference>
<evidence type="ECO:0000313" key="6">
    <source>
        <dbReference type="Proteomes" id="UP000215914"/>
    </source>
</evidence>
<dbReference type="Gramene" id="mRNA:HanXRQr2_Chr02g0076671">
    <property type="protein sequence ID" value="mRNA:HanXRQr2_Chr02g0076671"/>
    <property type="gene ID" value="HanXRQr2_Chr02g0076671"/>
</dbReference>
<dbReference type="Proteomes" id="UP000215914">
    <property type="component" value="Chromosome 2"/>
</dbReference>
<feature type="transmembrane region" description="Helical" evidence="3">
    <location>
        <begin position="47"/>
        <end position="67"/>
    </location>
</feature>
<dbReference type="PANTHER" id="PTHR21181">
    <property type="match status" value="1"/>
</dbReference>
<evidence type="ECO:0000313" key="5">
    <source>
        <dbReference type="EMBL" id="OTG34961.1"/>
    </source>
</evidence>
<dbReference type="PANTHER" id="PTHR21181:SF7">
    <property type="entry name" value="ER MEMBRANE PROTEIN COMPLEX SUBUNIT 5"/>
    <property type="match status" value="1"/>
</dbReference>
<dbReference type="OrthoDB" id="44756at2759"/>